<evidence type="ECO:0008006" key="3">
    <source>
        <dbReference type="Google" id="ProtNLM"/>
    </source>
</evidence>
<dbReference type="AlphaFoldDB" id="A0AAP0KRU4"/>
<reference evidence="1 2" key="1">
    <citation type="submission" date="2024-01" db="EMBL/GenBank/DDBJ databases">
        <title>Genome assemblies of Stephania.</title>
        <authorList>
            <person name="Yang L."/>
        </authorList>
    </citation>
    <scope>NUCLEOTIDE SEQUENCE [LARGE SCALE GENOMIC DNA]</scope>
    <source>
        <strain evidence="1">JXDWG</strain>
        <tissue evidence="1">Leaf</tissue>
    </source>
</reference>
<sequence length="60" mass="7058">MSGTLLIYFLDIDQLGANRFSRFKRQTDRSIERFKACLVHDGFTQQEGIDYEKIFSPVVR</sequence>
<name>A0AAP0KRU4_9MAGN</name>
<gene>
    <name evidence="1" type="ORF">Scep_004116</name>
</gene>
<proteinExistence type="predicted"/>
<evidence type="ECO:0000313" key="1">
    <source>
        <dbReference type="EMBL" id="KAK9157542.1"/>
    </source>
</evidence>
<dbReference type="EMBL" id="JBBNAG010000002">
    <property type="protein sequence ID" value="KAK9157542.1"/>
    <property type="molecule type" value="Genomic_DNA"/>
</dbReference>
<comment type="caution">
    <text evidence="1">The sequence shown here is derived from an EMBL/GenBank/DDBJ whole genome shotgun (WGS) entry which is preliminary data.</text>
</comment>
<keyword evidence="2" id="KW-1185">Reference proteome</keyword>
<dbReference type="Proteomes" id="UP001419268">
    <property type="component" value="Unassembled WGS sequence"/>
</dbReference>
<protein>
    <recommendedName>
        <fullName evidence="3">Reverse transcriptase</fullName>
    </recommendedName>
</protein>
<evidence type="ECO:0000313" key="2">
    <source>
        <dbReference type="Proteomes" id="UP001419268"/>
    </source>
</evidence>
<organism evidence="1 2">
    <name type="scientific">Stephania cephalantha</name>
    <dbReference type="NCBI Taxonomy" id="152367"/>
    <lineage>
        <taxon>Eukaryota</taxon>
        <taxon>Viridiplantae</taxon>
        <taxon>Streptophyta</taxon>
        <taxon>Embryophyta</taxon>
        <taxon>Tracheophyta</taxon>
        <taxon>Spermatophyta</taxon>
        <taxon>Magnoliopsida</taxon>
        <taxon>Ranunculales</taxon>
        <taxon>Menispermaceae</taxon>
        <taxon>Menispermoideae</taxon>
        <taxon>Cissampelideae</taxon>
        <taxon>Stephania</taxon>
    </lineage>
</organism>
<accession>A0AAP0KRU4</accession>